<evidence type="ECO:0000313" key="5">
    <source>
        <dbReference type="Proteomes" id="UP000373449"/>
    </source>
</evidence>
<accession>A0A2C6DUX4</accession>
<dbReference type="EMBL" id="PDDX01000001">
    <property type="protein sequence ID" value="PHI32275.1"/>
    <property type="molecule type" value="Genomic_DNA"/>
</dbReference>
<protein>
    <submittedName>
        <fullName evidence="2 3">N-acetyltransferase</fullName>
        <ecNumber evidence="3">2.3.1.-</ecNumber>
    </submittedName>
</protein>
<keyword evidence="2" id="KW-0808">Transferase</keyword>
<dbReference type="AlphaFoldDB" id="A0A2C6DUX4"/>
<dbReference type="EC" id="2.3.1.-" evidence="3"/>
<dbReference type="FunFam" id="3.40.630.30:FF:000047">
    <property type="entry name" value="Acetyltransferase, GNAT family"/>
    <property type="match status" value="1"/>
</dbReference>
<gene>
    <name evidence="3" type="primary">ydaF_1</name>
    <name evidence="2" type="ORF">CRN84_24630</name>
    <name evidence="3" type="ORF">NCTC12282_00075</name>
</gene>
<organism evidence="2 4">
    <name type="scientific">Budvicia aquatica</name>
    <dbReference type="NCBI Taxonomy" id="82979"/>
    <lineage>
        <taxon>Bacteria</taxon>
        <taxon>Pseudomonadati</taxon>
        <taxon>Pseudomonadota</taxon>
        <taxon>Gammaproteobacteria</taxon>
        <taxon>Enterobacterales</taxon>
        <taxon>Budviciaceae</taxon>
        <taxon>Budvicia</taxon>
    </lineage>
</organism>
<dbReference type="SUPFAM" id="SSF55729">
    <property type="entry name" value="Acyl-CoA N-acyltransferases (Nat)"/>
    <property type="match status" value="1"/>
</dbReference>
<name>A0A2C6DUX4_9GAMM</name>
<dbReference type="PANTHER" id="PTHR43441">
    <property type="entry name" value="RIBOSOMAL-PROTEIN-SERINE ACETYLTRANSFERASE"/>
    <property type="match status" value="1"/>
</dbReference>
<reference evidence="4" key="2">
    <citation type="submission" date="2017-09" db="EMBL/GenBank/DDBJ databases">
        <title>FDA dAtabase for Regulatory Grade micrObial Sequences (FDA-ARGOS): Supporting development and validation of Infectious Disease Dx tests.</title>
        <authorList>
            <person name="Minogue T."/>
            <person name="Wolcott M."/>
            <person name="Wasieloski L."/>
            <person name="Aguilar W."/>
            <person name="Moore D."/>
            <person name="Tallon L."/>
            <person name="Sadzewicz L."/>
            <person name="Ott S."/>
            <person name="Zhao X."/>
            <person name="Nagaraj S."/>
            <person name="Vavikolanu K."/>
            <person name="Aluvathingal J."/>
            <person name="Nadendla S."/>
            <person name="Sichtig H."/>
        </authorList>
    </citation>
    <scope>NUCLEOTIDE SEQUENCE [LARGE SCALE GENOMIC DNA]</scope>
    <source>
        <strain evidence="4">FDAARGOS_387</strain>
    </source>
</reference>
<dbReference type="Proteomes" id="UP000373449">
    <property type="component" value="Unassembled WGS sequence"/>
</dbReference>
<evidence type="ECO:0000313" key="4">
    <source>
        <dbReference type="Proteomes" id="UP000224974"/>
    </source>
</evidence>
<keyword evidence="4" id="KW-1185">Reference proteome</keyword>
<dbReference type="RefSeq" id="WP_029094932.1">
    <property type="nucleotide sequence ID" value="NZ_CAADJA010000002.1"/>
</dbReference>
<dbReference type="Gene3D" id="3.40.630.30">
    <property type="match status" value="1"/>
</dbReference>
<dbReference type="GO" id="GO:0008999">
    <property type="term" value="F:protein-N-terminal-alanine acetyltransferase activity"/>
    <property type="evidence" value="ECO:0007669"/>
    <property type="project" value="TreeGrafter"/>
</dbReference>
<dbReference type="Pfam" id="PF13302">
    <property type="entry name" value="Acetyltransf_3"/>
    <property type="match status" value="1"/>
</dbReference>
<dbReference type="PANTHER" id="PTHR43441:SF2">
    <property type="entry name" value="FAMILY ACETYLTRANSFERASE, PUTATIVE (AFU_ORTHOLOGUE AFUA_7G00850)-RELATED"/>
    <property type="match status" value="1"/>
</dbReference>
<sequence>MPHQLNQYDQPIGLDVPGWNGCLRPTGETLTGKYCRLERANPQLHADDLFQAYQAATDERDWTYLSVGPFTDRQEFQRYLQQQSESKDPLHYIVIDRASGKALGTLALMRIDDKNGVVEVGFVIYSPALKHSRIATEAQFLLMSYALDTLGYRRYEWKCDSLNAPSRAAALRLGFQFEGVFRNLVIYKGRTRDTAWFSIINQEWPQLKQAYNAWLSESNFDSQGKQKVSLSQLTAKEHQ</sequence>
<dbReference type="OrthoDB" id="5295305at2"/>
<dbReference type="EMBL" id="CAADJA010000002">
    <property type="protein sequence ID" value="VFS45203.1"/>
    <property type="molecule type" value="Genomic_DNA"/>
</dbReference>
<keyword evidence="3" id="KW-0012">Acyltransferase</keyword>
<reference evidence="2" key="1">
    <citation type="submission" date="2017-09" db="EMBL/GenBank/DDBJ databases">
        <title>FDA dAtabase for Regulatory Grade micrObial Sequences (FDA-ARGOS): Supporting development and validation of Infectious Disease Dx tests.</title>
        <authorList>
            <person name="Minogue T."/>
            <person name="Wolcott M."/>
            <person name="Wasieloski L."/>
            <person name="Aguilar W."/>
            <person name="Moore D."/>
            <person name="Tallon L.J."/>
            <person name="Sadzewicz L."/>
            <person name="Ott S."/>
            <person name="Zhao X."/>
            <person name="Nagaraj S."/>
            <person name="Vavikolanu K."/>
            <person name="Aluvathingal J."/>
            <person name="Nadendla S."/>
            <person name="Sichtig H."/>
        </authorList>
    </citation>
    <scope>NUCLEOTIDE SEQUENCE</scope>
    <source>
        <strain evidence="2">FDAARGOS_387</strain>
    </source>
</reference>
<dbReference type="STRING" id="1111728.GCA_000427805_02220"/>
<dbReference type="GO" id="GO:1990189">
    <property type="term" value="F:protein N-terminal-serine acetyltransferase activity"/>
    <property type="evidence" value="ECO:0007669"/>
    <property type="project" value="TreeGrafter"/>
</dbReference>
<reference evidence="3 5" key="3">
    <citation type="submission" date="2019-03" db="EMBL/GenBank/DDBJ databases">
        <authorList>
            <consortium name="Pathogen Informatics"/>
        </authorList>
    </citation>
    <scope>NUCLEOTIDE SEQUENCE [LARGE SCALE GENOMIC DNA]</scope>
    <source>
        <strain evidence="3 5">NCTC12282</strain>
    </source>
</reference>
<proteinExistence type="predicted"/>
<dbReference type="InterPro" id="IPR000182">
    <property type="entry name" value="GNAT_dom"/>
</dbReference>
<evidence type="ECO:0000313" key="2">
    <source>
        <dbReference type="EMBL" id="PHI32275.1"/>
    </source>
</evidence>
<dbReference type="PROSITE" id="PS51186">
    <property type="entry name" value="GNAT"/>
    <property type="match status" value="1"/>
</dbReference>
<evidence type="ECO:0000259" key="1">
    <source>
        <dbReference type="PROSITE" id="PS51186"/>
    </source>
</evidence>
<evidence type="ECO:0000313" key="3">
    <source>
        <dbReference type="EMBL" id="VFS45203.1"/>
    </source>
</evidence>
<dbReference type="Proteomes" id="UP000224974">
    <property type="component" value="Unassembled WGS sequence"/>
</dbReference>
<feature type="domain" description="N-acetyltransferase" evidence="1">
    <location>
        <begin position="35"/>
        <end position="193"/>
    </location>
</feature>
<dbReference type="InterPro" id="IPR016181">
    <property type="entry name" value="Acyl_CoA_acyltransferase"/>
</dbReference>
<dbReference type="InterPro" id="IPR051908">
    <property type="entry name" value="Ribosomal_N-acetyltransferase"/>
</dbReference>